<dbReference type="PROSITE" id="PS50011">
    <property type="entry name" value="PROTEIN_KINASE_DOM"/>
    <property type="match status" value="1"/>
</dbReference>
<feature type="region of interest" description="Disordered" evidence="7">
    <location>
        <begin position="127"/>
        <end position="360"/>
    </location>
</feature>
<evidence type="ECO:0000256" key="2">
    <source>
        <dbReference type="ARBA" id="ARBA00022679"/>
    </source>
</evidence>
<dbReference type="InterPro" id="IPR000719">
    <property type="entry name" value="Prot_kinase_dom"/>
</dbReference>
<feature type="compositionally biased region" description="Polar residues" evidence="7">
    <location>
        <begin position="346"/>
        <end position="360"/>
    </location>
</feature>
<feature type="region of interest" description="Disordered" evidence="7">
    <location>
        <begin position="1"/>
        <end position="28"/>
    </location>
</feature>
<dbReference type="InterPro" id="IPR011009">
    <property type="entry name" value="Kinase-like_dom_sf"/>
</dbReference>
<reference evidence="9 10" key="1">
    <citation type="submission" date="2024-10" db="EMBL/GenBank/DDBJ databases">
        <title>Updated reference genomes for cyclostephanoid diatoms.</title>
        <authorList>
            <person name="Roberts W.R."/>
            <person name="Alverson A.J."/>
        </authorList>
    </citation>
    <scope>NUCLEOTIDE SEQUENCE [LARGE SCALE GENOMIC DNA]</scope>
    <source>
        <strain evidence="9 10">AJA228-03</strain>
    </source>
</reference>
<dbReference type="PANTHER" id="PTHR11584:SF369">
    <property type="entry name" value="MITOGEN-ACTIVATED PROTEIN KINASE KINASE KINASE 19-RELATED"/>
    <property type="match status" value="1"/>
</dbReference>
<protein>
    <recommendedName>
        <fullName evidence="8">Protein kinase domain-containing protein</fullName>
    </recommendedName>
</protein>
<feature type="region of interest" description="Disordered" evidence="7">
    <location>
        <begin position="683"/>
        <end position="702"/>
    </location>
</feature>
<evidence type="ECO:0000256" key="4">
    <source>
        <dbReference type="ARBA" id="ARBA00022777"/>
    </source>
</evidence>
<evidence type="ECO:0000256" key="3">
    <source>
        <dbReference type="ARBA" id="ARBA00022741"/>
    </source>
</evidence>
<evidence type="ECO:0000256" key="7">
    <source>
        <dbReference type="SAM" id="MobiDB-lite"/>
    </source>
</evidence>
<evidence type="ECO:0000313" key="9">
    <source>
        <dbReference type="EMBL" id="KAL3817630.1"/>
    </source>
</evidence>
<feature type="compositionally biased region" description="Basic and acidic residues" evidence="7">
    <location>
        <begin position="324"/>
        <end position="340"/>
    </location>
</feature>
<evidence type="ECO:0000256" key="1">
    <source>
        <dbReference type="ARBA" id="ARBA00022527"/>
    </source>
</evidence>
<dbReference type="EMBL" id="JALLPB020000098">
    <property type="protein sequence ID" value="KAL3817630.1"/>
    <property type="molecule type" value="Genomic_DNA"/>
</dbReference>
<feature type="compositionally biased region" description="Polar residues" evidence="7">
    <location>
        <begin position="145"/>
        <end position="169"/>
    </location>
</feature>
<dbReference type="InterPro" id="IPR008271">
    <property type="entry name" value="Ser/Thr_kinase_AS"/>
</dbReference>
<dbReference type="PROSITE" id="PS00107">
    <property type="entry name" value="PROTEIN_KINASE_ATP"/>
    <property type="match status" value="1"/>
</dbReference>
<dbReference type="CDD" id="cd06606">
    <property type="entry name" value="STKc_MAPKKK"/>
    <property type="match status" value="1"/>
</dbReference>
<keyword evidence="2" id="KW-0808">Transferase</keyword>
<dbReference type="SMART" id="SM00220">
    <property type="entry name" value="S_TKc"/>
    <property type="match status" value="1"/>
</dbReference>
<accession>A0ABD3RZL2</accession>
<dbReference type="Gene3D" id="1.10.510.10">
    <property type="entry name" value="Transferase(Phosphotransferase) domain 1"/>
    <property type="match status" value="1"/>
</dbReference>
<sequence length="1102" mass="121781">MAEENNKPRAGRRGGRARAQKTGGMLANLHGKTILVEKEIYEYDDDGGAHASSHIQAKKKSLSRQNNEGKSTPDDLSVESLRKVALVVSGVVKDEHSKPKRALKVSKSAQILDQNVIESFTPYAKQKKTNIMSTPPLTRRGGKENSFNNFSAADADQSSYVLSPAENSTPTPPMTSVKIADGKDGVLSESESFFALDQDDDTDLCSNAQSGEMDDGSDTSGSRDSNELCDDGDEDGDDQESSTQSSEKSRPYAVIADLDSDSRSQSSVDNDNDGDYYESEDEDYLIDEKSSDSDDEFEFECDESEKEQGKKRAKRASSRGGCSGRKDDSKQPAQYEKRGNVYEAPQTASTSQPEECKSTTSYILSDKDESAKYELSGWLTYVDREENECVYENDDESLLKADADSDEISHSPCDGEPEPQEIYPMHTPPTKSCISVTDTSSSVEPSTSEVIDLVNRLFHEVDKDTVTVKDFIKSVANHFNLQKVEKSLKKLIKSRLTVLIQDIEPERRKKEMSVPEPSYFGVTGDDKVDGYDVDVVRCEEAEKITELASDDCYDKDGGNQNVSVEKVACRFGSPLDPNRPYDGRNEIACSTDTQNVSVEKVTCMFGALFDPHSPRDGQKEIPSSTDAEVTLPLEEGHKNLSAESKSLFTGNNFLSPKIAASVRGNATDDSMMSDTLFQNLSPDFSVKSKTPRGNQNDMMSMSNSFGDSIKSKILIEKGKWSLGSQIGVGSFGRVYTGLNAINGSIMAVKVLRIPSENKRAIVEDLQREIDLMKSLKHPNIVRYLGAEVDNSKNILNVFQEWAPGGSISELLKKFGTFSINVVKSYVAQILKGLDYLHSHGIIHRDIKGGNILVSNDGTIKLADFGASKRVEEFCAVSDEMEMTMRGTPYFMAPEVFEEKYGSKADIWSVGGVIYQMLSGSPPWKSMGFKSPIALFMHLKSHDRPPKLPQLNTCSDLEYSLVEEMLTVCFQRNPSQRPSASTLLSHRFLNNNIAHIPKSPDITRQIDTNIPSPSKSSCRDHFGNSPEPAFKSPLNKIPEYEALSESLSDSLCYSLSLQSPLPRLNMKTAADTSSWPVWAKNTYYKENADQNGKNPYAKKQLEN</sequence>
<keyword evidence="4" id="KW-0418">Kinase</keyword>
<organism evidence="9 10">
    <name type="scientific">Cyclostephanos tholiformis</name>
    <dbReference type="NCBI Taxonomy" id="382380"/>
    <lineage>
        <taxon>Eukaryota</taxon>
        <taxon>Sar</taxon>
        <taxon>Stramenopiles</taxon>
        <taxon>Ochrophyta</taxon>
        <taxon>Bacillariophyta</taxon>
        <taxon>Coscinodiscophyceae</taxon>
        <taxon>Thalassiosirophycidae</taxon>
        <taxon>Stephanodiscales</taxon>
        <taxon>Stephanodiscaceae</taxon>
        <taxon>Cyclostephanos</taxon>
    </lineage>
</organism>
<feature type="compositionally biased region" description="Acidic residues" evidence="7">
    <location>
        <begin position="227"/>
        <end position="240"/>
    </location>
</feature>
<feature type="binding site" evidence="6">
    <location>
        <position position="749"/>
    </location>
    <ligand>
        <name>ATP</name>
        <dbReference type="ChEBI" id="CHEBI:30616"/>
    </ligand>
</feature>
<dbReference type="PANTHER" id="PTHR11584">
    <property type="entry name" value="SERINE/THREONINE PROTEIN KINASE"/>
    <property type="match status" value="1"/>
</dbReference>
<keyword evidence="10" id="KW-1185">Reference proteome</keyword>
<dbReference type="AlphaFoldDB" id="A0ABD3RZL2"/>
<name>A0ABD3RZL2_9STRA</name>
<keyword evidence="1" id="KW-0723">Serine/threonine-protein kinase</keyword>
<evidence type="ECO:0000256" key="5">
    <source>
        <dbReference type="ARBA" id="ARBA00022840"/>
    </source>
</evidence>
<dbReference type="GO" id="GO:0004674">
    <property type="term" value="F:protein serine/threonine kinase activity"/>
    <property type="evidence" value="ECO:0007669"/>
    <property type="project" value="UniProtKB-KW"/>
</dbReference>
<feature type="compositionally biased region" description="Basic residues" evidence="7">
    <location>
        <begin position="9"/>
        <end position="19"/>
    </location>
</feature>
<feature type="region of interest" description="Disordered" evidence="7">
    <location>
        <begin position="46"/>
        <end position="77"/>
    </location>
</feature>
<dbReference type="PROSITE" id="PS00108">
    <property type="entry name" value="PROTEIN_KINASE_ST"/>
    <property type="match status" value="1"/>
</dbReference>
<feature type="compositionally biased region" description="Acidic residues" evidence="7">
    <location>
        <begin position="270"/>
        <end position="285"/>
    </location>
</feature>
<keyword evidence="5 6" id="KW-0067">ATP-binding</keyword>
<dbReference type="InterPro" id="IPR017441">
    <property type="entry name" value="Protein_kinase_ATP_BS"/>
</dbReference>
<proteinExistence type="predicted"/>
<keyword evidence="3 6" id="KW-0547">Nucleotide-binding</keyword>
<evidence type="ECO:0000313" key="10">
    <source>
        <dbReference type="Proteomes" id="UP001530377"/>
    </source>
</evidence>
<evidence type="ECO:0000259" key="8">
    <source>
        <dbReference type="PROSITE" id="PS50011"/>
    </source>
</evidence>
<feature type="domain" description="Protein kinase" evidence="8">
    <location>
        <begin position="720"/>
        <end position="988"/>
    </location>
</feature>
<feature type="compositionally biased region" description="Acidic residues" evidence="7">
    <location>
        <begin position="293"/>
        <end position="305"/>
    </location>
</feature>
<comment type="caution">
    <text evidence="9">The sequence shown here is derived from an EMBL/GenBank/DDBJ whole genome shotgun (WGS) entry which is preliminary data.</text>
</comment>
<evidence type="ECO:0000256" key="6">
    <source>
        <dbReference type="PROSITE-ProRule" id="PRU10141"/>
    </source>
</evidence>
<dbReference type="SUPFAM" id="SSF56112">
    <property type="entry name" value="Protein kinase-like (PK-like)"/>
    <property type="match status" value="1"/>
</dbReference>
<dbReference type="Proteomes" id="UP001530377">
    <property type="component" value="Unassembled WGS sequence"/>
</dbReference>
<dbReference type="GO" id="GO:0005524">
    <property type="term" value="F:ATP binding"/>
    <property type="evidence" value="ECO:0007669"/>
    <property type="project" value="UniProtKB-UniRule"/>
</dbReference>
<dbReference type="Pfam" id="PF00069">
    <property type="entry name" value="Pkinase"/>
    <property type="match status" value="1"/>
</dbReference>
<gene>
    <name evidence="9" type="ORF">ACHAXA_011718</name>
</gene>